<feature type="region of interest" description="Disordered" evidence="1">
    <location>
        <begin position="53"/>
        <end position="72"/>
    </location>
</feature>
<reference evidence="3" key="1">
    <citation type="submission" date="2022-11" db="UniProtKB">
        <authorList>
            <consortium name="WormBaseParasite"/>
        </authorList>
    </citation>
    <scope>IDENTIFICATION</scope>
</reference>
<evidence type="ECO:0000313" key="2">
    <source>
        <dbReference type="Proteomes" id="UP000887540"/>
    </source>
</evidence>
<sequence>QKLLSCEQRVSLGNNPTGVLLSNITEIQLQNQRYVEEIARLKSQLLGYQGKLKSQESQSSTPTTSVQHAENHQNLVLPVGFEFMHGRRKLSKN</sequence>
<dbReference type="AlphaFoldDB" id="A0A914CSQ4"/>
<keyword evidence="2" id="KW-1185">Reference proteome</keyword>
<accession>A0A914CSQ4</accession>
<dbReference type="Proteomes" id="UP000887540">
    <property type="component" value="Unplaced"/>
</dbReference>
<proteinExistence type="predicted"/>
<evidence type="ECO:0000313" key="3">
    <source>
        <dbReference type="WBParaSite" id="ACRNAN_scaffold13825.g13391.t1"/>
    </source>
</evidence>
<feature type="compositionally biased region" description="Low complexity" evidence="1">
    <location>
        <begin position="55"/>
        <end position="67"/>
    </location>
</feature>
<evidence type="ECO:0000256" key="1">
    <source>
        <dbReference type="SAM" id="MobiDB-lite"/>
    </source>
</evidence>
<protein>
    <submittedName>
        <fullName evidence="3">Uncharacterized protein</fullName>
    </submittedName>
</protein>
<organism evidence="2 3">
    <name type="scientific">Acrobeloides nanus</name>
    <dbReference type="NCBI Taxonomy" id="290746"/>
    <lineage>
        <taxon>Eukaryota</taxon>
        <taxon>Metazoa</taxon>
        <taxon>Ecdysozoa</taxon>
        <taxon>Nematoda</taxon>
        <taxon>Chromadorea</taxon>
        <taxon>Rhabditida</taxon>
        <taxon>Tylenchina</taxon>
        <taxon>Cephalobomorpha</taxon>
        <taxon>Cephaloboidea</taxon>
        <taxon>Cephalobidae</taxon>
        <taxon>Acrobeloides</taxon>
    </lineage>
</organism>
<name>A0A914CSQ4_9BILA</name>
<dbReference type="WBParaSite" id="ACRNAN_scaffold13825.g13391.t1">
    <property type="protein sequence ID" value="ACRNAN_scaffold13825.g13391.t1"/>
    <property type="gene ID" value="ACRNAN_scaffold13825.g13391"/>
</dbReference>